<protein>
    <submittedName>
        <fullName evidence="3">Transposase</fullName>
    </submittedName>
</protein>
<evidence type="ECO:0000313" key="2">
    <source>
        <dbReference type="EMBL" id="AJD47712.1"/>
    </source>
</evidence>
<dbReference type="KEGG" id="apac:S7S_12875"/>
<name>A0A0B4XRY4_9GAMM</name>
<sequence length="169" mass="19797">MDDHDTGYRLLFSHPEMVRDLLTGFVPESWVAELDLDTLEKVNGSYVTDDLRSRCADVIWRVRWGEHWLYLYLLLEFQSSVDPYMAVRIMDYAALLYQDLIRTRQLGETGHLPPIVPLVLYNGRPRWQAATDISDLVFPVHGELARYQPRLRYLLLDEGRFQDQDPGNL</sequence>
<dbReference type="InterPro" id="IPR006842">
    <property type="entry name" value="Transposase_31"/>
</dbReference>
<evidence type="ECO:0000313" key="3">
    <source>
        <dbReference type="EMBL" id="AJD48987.1"/>
    </source>
</evidence>
<dbReference type="PANTHER" id="PTHR34611:SF2">
    <property type="entry name" value="INACTIVE RECOMBINATION-PROMOTING NUCLEASE-LIKE PROTEIN RPNE-RELATED"/>
    <property type="match status" value="1"/>
</dbReference>
<dbReference type="STRING" id="391936.S7S_06480"/>
<dbReference type="RefSeq" id="WP_052269213.1">
    <property type="nucleotide sequence ID" value="NZ_CP004387.1"/>
</dbReference>
<dbReference type="AlphaFoldDB" id="A0A0B4XRY4"/>
<gene>
    <name evidence="2" type="ORF">S7S_06480</name>
    <name evidence="3" type="ORF">S7S_12875</name>
</gene>
<dbReference type="HOGENOM" id="CLU_120331_0_0_6"/>
<dbReference type="PANTHER" id="PTHR34611">
    <property type="match status" value="1"/>
</dbReference>
<evidence type="ECO:0000313" key="4">
    <source>
        <dbReference type="Proteomes" id="UP000006764"/>
    </source>
</evidence>
<dbReference type="Pfam" id="PF04754">
    <property type="entry name" value="Transposase_31"/>
    <property type="match status" value="1"/>
</dbReference>
<dbReference type="Proteomes" id="UP000006764">
    <property type="component" value="Chromosome"/>
</dbReference>
<dbReference type="KEGG" id="apac:S7S_06480"/>
<dbReference type="EMBL" id="CP004387">
    <property type="protein sequence ID" value="AJD48987.1"/>
    <property type="molecule type" value="Genomic_DNA"/>
</dbReference>
<reference evidence="3" key="2">
    <citation type="submission" date="2013-03" db="EMBL/GenBank/DDBJ databases">
        <authorList>
            <person name="Lai Q."/>
            <person name="Shao Z."/>
        </authorList>
    </citation>
    <scope>NUCLEOTIDE SEQUENCE</scope>
    <source>
        <strain evidence="3">W11-5</strain>
    </source>
</reference>
<dbReference type="EMBL" id="CP004387">
    <property type="protein sequence ID" value="AJD47712.1"/>
    <property type="molecule type" value="Genomic_DNA"/>
</dbReference>
<organism evidence="3 4">
    <name type="scientific">Isoalcanivorax pacificus W11-5</name>
    <dbReference type="NCBI Taxonomy" id="391936"/>
    <lineage>
        <taxon>Bacteria</taxon>
        <taxon>Pseudomonadati</taxon>
        <taxon>Pseudomonadota</taxon>
        <taxon>Gammaproteobacteria</taxon>
        <taxon>Oceanospirillales</taxon>
        <taxon>Alcanivoracaceae</taxon>
        <taxon>Isoalcanivorax</taxon>
    </lineage>
</organism>
<proteinExistence type="predicted"/>
<feature type="domain" description="Transposase (putative) YhgA-like" evidence="1">
    <location>
        <begin position="3"/>
        <end position="165"/>
    </location>
</feature>
<reference evidence="3 4" key="1">
    <citation type="journal article" date="2012" name="J. Bacteriol.">
        <title>Genome sequence of an alkane-degrading bacterium, Alcanivorax pacificus type strain W11-5, isolated from deep sea sediment.</title>
        <authorList>
            <person name="Lai Q."/>
            <person name="Shao Z."/>
        </authorList>
    </citation>
    <scope>NUCLEOTIDE SEQUENCE [LARGE SCALE GENOMIC DNA]</scope>
    <source>
        <strain evidence="3 4">W11-5</strain>
    </source>
</reference>
<accession>A0A0B4XRY4</accession>
<keyword evidence="4" id="KW-1185">Reference proteome</keyword>
<dbReference type="InterPro" id="IPR051699">
    <property type="entry name" value="Rpn/YhgA-like_nuclease"/>
</dbReference>
<evidence type="ECO:0000259" key="1">
    <source>
        <dbReference type="Pfam" id="PF04754"/>
    </source>
</evidence>